<evidence type="ECO:0000313" key="1">
    <source>
        <dbReference type="EMBL" id="PLX61364.1"/>
    </source>
</evidence>
<organism evidence="1 2">
    <name type="scientific">Sedimenticola selenatireducens</name>
    <dbReference type="NCBI Taxonomy" id="191960"/>
    <lineage>
        <taxon>Bacteria</taxon>
        <taxon>Pseudomonadati</taxon>
        <taxon>Pseudomonadota</taxon>
        <taxon>Gammaproteobacteria</taxon>
        <taxon>Chromatiales</taxon>
        <taxon>Sedimenticolaceae</taxon>
        <taxon>Sedimenticola</taxon>
    </lineage>
</organism>
<dbReference type="SUPFAM" id="SSF53756">
    <property type="entry name" value="UDP-Glycosyltransferase/glycogen phosphorylase"/>
    <property type="match status" value="1"/>
</dbReference>
<proteinExistence type="predicted"/>
<dbReference type="STRING" id="1111735.GCA_000428045_02585"/>
<gene>
    <name evidence="1" type="ORF">C0630_11365</name>
</gene>
<sequence length="340" mass="38517">MRKLTVWCLSDGVPGHFNQTKGLIKSLEHGFRVEMLWIDSRLKAPPLRRLMRKLLNSNAQRYARWIEKLYATQIPAKRGSPDLIVSTGGNTAYINIALAHKYKCKNFFIWSLRGLDASLFTRVFTIEPVGAANNIVMQLAPTPVGWSELEAAGKQFKNNSSDHLWTMLIGGSTREYRYGSRDWSDIADSMNQLAARHHIKWLVTTSRRTDDAAEKILREQLDPAIIADAVWYKTETRKIMAAYLGAGEQIFCTEDSLSMLTEAVSAGKPVTSIQPKDFKPEIRYENALCRLVAKGWISRVPASDLLSREYAESTKHTEDPNIQLWRQISESLDLLSKSLS</sequence>
<dbReference type="RefSeq" id="WP_273439544.1">
    <property type="nucleotide sequence ID" value="NZ_PKUN01000018.1"/>
</dbReference>
<dbReference type="Proteomes" id="UP000235015">
    <property type="component" value="Unassembled WGS sequence"/>
</dbReference>
<dbReference type="Pfam" id="PF06258">
    <property type="entry name" value="Mito_fiss_Elm1"/>
    <property type="match status" value="1"/>
</dbReference>
<protein>
    <recommendedName>
        <fullName evidence="3">Nucleoside-diphosphate sugar epimerase</fullName>
    </recommendedName>
</protein>
<name>A0A2N6CVY4_9GAMM</name>
<dbReference type="InterPro" id="IPR009367">
    <property type="entry name" value="Elm1-like"/>
</dbReference>
<evidence type="ECO:0000313" key="2">
    <source>
        <dbReference type="Proteomes" id="UP000235015"/>
    </source>
</evidence>
<accession>A0A2N6CVY4</accession>
<reference evidence="1 2" key="1">
    <citation type="submission" date="2017-11" db="EMBL/GenBank/DDBJ databases">
        <title>Genome-resolved metagenomics identifies genetic mobility, metabolic interactions, and unexpected diversity in perchlorate-reducing communities.</title>
        <authorList>
            <person name="Barnum T.P."/>
            <person name="Figueroa I.A."/>
            <person name="Carlstrom C.I."/>
            <person name="Lucas L.N."/>
            <person name="Engelbrektson A.L."/>
            <person name="Coates J.D."/>
        </authorList>
    </citation>
    <scope>NUCLEOTIDE SEQUENCE [LARGE SCALE GENOMIC DNA]</scope>
    <source>
        <strain evidence="1">BM301</strain>
    </source>
</reference>
<dbReference type="EMBL" id="PKUN01000018">
    <property type="protein sequence ID" value="PLX61364.1"/>
    <property type="molecule type" value="Genomic_DNA"/>
</dbReference>
<evidence type="ECO:0008006" key="3">
    <source>
        <dbReference type="Google" id="ProtNLM"/>
    </source>
</evidence>
<comment type="caution">
    <text evidence="1">The sequence shown here is derived from an EMBL/GenBank/DDBJ whole genome shotgun (WGS) entry which is preliminary data.</text>
</comment>
<dbReference type="AlphaFoldDB" id="A0A2N6CVY4"/>